<dbReference type="SMART" id="SM00342">
    <property type="entry name" value="HTH_ARAC"/>
    <property type="match status" value="1"/>
</dbReference>
<sequence length="281" mass="33589">MGRYNKRGYLNSDFKIFHLTDQISTEFEFHYHEFHKITIFISGNVQYFVEGKTYPLQPYDIVLVNRNDIHRVQVDPSLPYERIIVYISPCFIDAYRTDDYDLSYCFEKAKKEHSNVLRIHSLEKSSLFKITNRLERSFSDTEYAGSLYRQILFLEFMIHLNRAAIKNRVEFLDTRLYNPKIVDLIQYINQHLTQTLNVDFLSSRVYLSKYYMMRLFKAETGYTIRNYITYRRLLLARTLILDGMPITQACLASGFQDYSTFSRAYKAEFHEPPRTLFHHSD</sequence>
<dbReference type="Proteomes" id="UP000234840">
    <property type="component" value="Unassembled WGS sequence"/>
</dbReference>
<dbReference type="GO" id="GO:0003700">
    <property type="term" value="F:DNA-binding transcription factor activity"/>
    <property type="evidence" value="ECO:0007669"/>
    <property type="project" value="InterPro"/>
</dbReference>
<gene>
    <name evidence="7" type="ORF">CDL20_07290</name>
    <name evidence="6" type="ORF">CDL26_03340</name>
    <name evidence="5" type="ORF">OZZ16_06710</name>
</gene>
<dbReference type="Pfam" id="PF02311">
    <property type="entry name" value="AraC_binding"/>
    <property type="match status" value="1"/>
</dbReference>
<dbReference type="InterPro" id="IPR037923">
    <property type="entry name" value="HTH-like"/>
</dbReference>
<dbReference type="Proteomes" id="UP001076974">
    <property type="component" value="Unassembled WGS sequence"/>
</dbReference>
<reference evidence="8 9" key="1">
    <citation type="journal article" date="2017" name="Genome Med.">
        <title>A novel Ruminococcus gnavus clade enriched in inflammatory bowel disease patients.</title>
        <authorList>
            <person name="Hall A.B."/>
            <person name="Yassour M."/>
            <person name="Sauk J."/>
            <person name="Garner A."/>
            <person name="Jiang X."/>
            <person name="Arthur T."/>
            <person name="Lagoudas G.K."/>
            <person name="Vatanen T."/>
            <person name="Fornelos N."/>
            <person name="Wilson R."/>
            <person name="Bertha M."/>
            <person name="Cohen M."/>
            <person name="Garber J."/>
            <person name="Khalili H."/>
            <person name="Gevers D."/>
            <person name="Ananthakrishnan A.N."/>
            <person name="Kugathasan S."/>
            <person name="Lander E.S."/>
            <person name="Blainey P."/>
            <person name="Vlamakis H."/>
            <person name="Xavier R.J."/>
            <person name="Huttenhower C."/>
        </authorList>
    </citation>
    <scope>NUCLEOTIDE SEQUENCE [LARGE SCALE GENOMIC DNA]</scope>
    <source>
        <strain evidence="6 9">RJX1124</strain>
        <strain evidence="7 8">RJX1128</strain>
    </source>
</reference>
<evidence type="ECO:0000256" key="2">
    <source>
        <dbReference type="ARBA" id="ARBA00023125"/>
    </source>
</evidence>
<dbReference type="InterPro" id="IPR009057">
    <property type="entry name" value="Homeodomain-like_sf"/>
</dbReference>
<dbReference type="PANTHER" id="PTHR43280:SF34">
    <property type="entry name" value="ARAC-FAMILY TRANSCRIPTIONAL REGULATOR"/>
    <property type="match status" value="1"/>
</dbReference>
<evidence type="ECO:0000313" key="5">
    <source>
        <dbReference type="EMBL" id="MCZ0689607.1"/>
    </source>
</evidence>
<dbReference type="PROSITE" id="PS01124">
    <property type="entry name" value="HTH_ARAC_FAMILY_2"/>
    <property type="match status" value="1"/>
</dbReference>
<evidence type="ECO:0000313" key="9">
    <source>
        <dbReference type="Proteomes" id="UP000234891"/>
    </source>
</evidence>
<dbReference type="EMBL" id="NIHW01000015">
    <property type="protein sequence ID" value="PLT87099.1"/>
    <property type="molecule type" value="Genomic_DNA"/>
</dbReference>
<comment type="caution">
    <text evidence="7">The sequence shown here is derived from an EMBL/GenBank/DDBJ whole genome shotgun (WGS) entry which is preliminary data.</text>
</comment>
<proteinExistence type="predicted"/>
<keyword evidence="2" id="KW-0238">DNA-binding</keyword>
<dbReference type="EMBL" id="NIHS01000004">
    <property type="protein sequence ID" value="PLT74128.1"/>
    <property type="molecule type" value="Genomic_DNA"/>
</dbReference>
<evidence type="ECO:0000259" key="4">
    <source>
        <dbReference type="PROSITE" id="PS01124"/>
    </source>
</evidence>
<dbReference type="InterPro" id="IPR014710">
    <property type="entry name" value="RmlC-like_jellyroll"/>
</dbReference>
<evidence type="ECO:0000313" key="6">
    <source>
        <dbReference type="EMBL" id="PLT74128.1"/>
    </source>
</evidence>
<evidence type="ECO:0000313" key="8">
    <source>
        <dbReference type="Proteomes" id="UP000234840"/>
    </source>
</evidence>
<keyword evidence="3" id="KW-0804">Transcription</keyword>
<dbReference type="Pfam" id="PF12833">
    <property type="entry name" value="HTH_18"/>
    <property type="match status" value="1"/>
</dbReference>
<dbReference type="Gene3D" id="2.60.120.10">
    <property type="entry name" value="Jelly Rolls"/>
    <property type="match status" value="1"/>
</dbReference>
<protein>
    <submittedName>
        <fullName evidence="7">AraC family transcriptional regulator</fullName>
    </submittedName>
</protein>
<accession>A0A2N5Q058</accession>
<name>A0A2N5Q058_MEDGN</name>
<dbReference type="InterPro" id="IPR018060">
    <property type="entry name" value="HTH_AraC"/>
</dbReference>
<dbReference type="SUPFAM" id="SSF46689">
    <property type="entry name" value="Homeodomain-like"/>
    <property type="match status" value="2"/>
</dbReference>
<dbReference type="SUPFAM" id="SSF51215">
    <property type="entry name" value="Regulatory protein AraC"/>
    <property type="match status" value="1"/>
</dbReference>
<dbReference type="GO" id="GO:0043565">
    <property type="term" value="F:sequence-specific DNA binding"/>
    <property type="evidence" value="ECO:0007669"/>
    <property type="project" value="InterPro"/>
</dbReference>
<evidence type="ECO:0000313" key="7">
    <source>
        <dbReference type="EMBL" id="PLT87099.1"/>
    </source>
</evidence>
<evidence type="ECO:0000256" key="1">
    <source>
        <dbReference type="ARBA" id="ARBA00023015"/>
    </source>
</evidence>
<keyword evidence="1" id="KW-0805">Transcription regulation</keyword>
<dbReference type="InterPro" id="IPR003313">
    <property type="entry name" value="AraC-bd"/>
</dbReference>
<feature type="domain" description="HTH araC/xylS-type" evidence="4">
    <location>
        <begin position="182"/>
        <end position="279"/>
    </location>
</feature>
<dbReference type="EMBL" id="JAPRBD010000005">
    <property type="protein sequence ID" value="MCZ0689607.1"/>
    <property type="molecule type" value="Genomic_DNA"/>
</dbReference>
<dbReference type="Proteomes" id="UP000234891">
    <property type="component" value="Unassembled WGS sequence"/>
</dbReference>
<reference evidence="5" key="2">
    <citation type="submission" date="2022-11" db="EMBL/GenBank/DDBJ databases">
        <title>Temperate bacteriophages infecting mucin-degrading bacterium Ruminococcus gnavus from the human gut.</title>
        <authorList>
            <person name="Buttimer C."/>
        </authorList>
    </citation>
    <scope>NUCLEOTIDE SEQUENCE</scope>
    <source>
        <strain evidence="5">CCUG 52279</strain>
    </source>
</reference>
<evidence type="ECO:0000256" key="3">
    <source>
        <dbReference type="ARBA" id="ARBA00023163"/>
    </source>
</evidence>
<dbReference type="PANTHER" id="PTHR43280">
    <property type="entry name" value="ARAC-FAMILY TRANSCRIPTIONAL REGULATOR"/>
    <property type="match status" value="1"/>
</dbReference>
<organism evidence="7 8">
    <name type="scientific">Mediterraneibacter gnavus</name>
    <name type="common">Ruminococcus gnavus</name>
    <dbReference type="NCBI Taxonomy" id="33038"/>
    <lineage>
        <taxon>Bacteria</taxon>
        <taxon>Bacillati</taxon>
        <taxon>Bacillota</taxon>
        <taxon>Clostridia</taxon>
        <taxon>Lachnospirales</taxon>
        <taxon>Lachnospiraceae</taxon>
        <taxon>Mediterraneibacter</taxon>
    </lineage>
</organism>
<dbReference type="Gene3D" id="1.10.10.60">
    <property type="entry name" value="Homeodomain-like"/>
    <property type="match status" value="1"/>
</dbReference>
<dbReference type="AlphaFoldDB" id="A0A2N5Q058"/>
<dbReference type="RefSeq" id="WP_022038592.1">
    <property type="nucleotide sequence ID" value="NZ_BAABXV010000001.1"/>
</dbReference>